<reference evidence="1 2" key="1">
    <citation type="journal article" date="2018" name="IMA Fungus">
        <title>IMA Genome-F 10: Nine draft genome sequences of Claviceps purpurea s.lat., including C. arundinis, C. humidiphila, and C. cf. spartinae, pseudomolecules for the pitch canker pathogen Fusarium circinatum, draft genome of Davidsoniella eucalypti, Grosmannia galeiformis, Quambalaria eucalypti, and Teratosphaeria destructans.</title>
        <authorList>
            <person name="Wingfield B.D."/>
            <person name="Liu M."/>
            <person name="Nguyen H.D."/>
            <person name="Lane F.A."/>
            <person name="Morgan S.W."/>
            <person name="De Vos L."/>
            <person name="Wilken P.M."/>
            <person name="Duong T.A."/>
            <person name="Aylward J."/>
            <person name="Coetzee M.P."/>
            <person name="Dadej K."/>
            <person name="De Beer Z.W."/>
            <person name="Findlay W."/>
            <person name="Havenga M."/>
            <person name="Kolarik M."/>
            <person name="Menzies J.G."/>
            <person name="Naidoo K."/>
            <person name="Pochopski O."/>
            <person name="Shoukouhi P."/>
            <person name="Santana Q.C."/>
            <person name="Seifert K.A."/>
            <person name="Soal N."/>
            <person name="Steenkamp E.T."/>
            <person name="Tatham C.T."/>
            <person name="van der Nest M.A."/>
            <person name="Wingfield M.J."/>
        </authorList>
    </citation>
    <scope>NUCLEOTIDE SEQUENCE [LARGE SCALE GENOMIC DNA]</scope>
    <source>
        <strain evidence="1">CMW44962</strain>
    </source>
</reference>
<organism evidence="1 2">
    <name type="scientific">Teratosphaeria destructans</name>
    <dbReference type="NCBI Taxonomy" id="418781"/>
    <lineage>
        <taxon>Eukaryota</taxon>
        <taxon>Fungi</taxon>
        <taxon>Dikarya</taxon>
        <taxon>Ascomycota</taxon>
        <taxon>Pezizomycotina</taxon>
        <taxon>Dothideomycetes</taxon>
        <taxon>Dothideomycetidae</taxon>
        <taxon>Mycosphaerellales</taxon>
        <taxon>Teratosphaeriaceae</taxon>
        <taxon>Teratosphaeria</taxon>
    </lineage>
</organism>
<keyword evidence="2" id="KW-1185">Reference proteome</keyword>
<dbReference type="Proteomes" id="UP001138500">
    <property type="component" value="Unassembled WGS sequence"/>
</dbReference>
<evidence type="ECO:0000313" key="2">
    <source>
        <dbReference type="Proteomes" id="UP001138500"/>
    </source>
</evidence>
<sequence length="148" mass="16405">AIPTSIKVNPQSPREYLSDSIRGVVPILPTFTSARRNPKYHYRAATMRSTSITAIALLSLSYPSSSLADEPRCLTWGPADCYPFGGKAREAICAKHPGHSSFYQCYPTKCDPYMAQGPPGKTCVYVGRVDRDGDNTHYKQYCVRPLLL</sequence>
<reference evidence="1 2" key="2">
    <citation type="journal article" date="2021" name="Curr. Genet.">
        <title>Genetic response to nitrogen starvation in the aggressive Eucalyptus foliar pathogen Teratosphaeria destructans.</title>
        <authorList>
            <person name="Havenga M."/>
            <person name="Wingfield B.D."/>
            <person name="Wingfield M.J."/>
            <person name="Dreyer L.L."/>
            <person name="Roets F."/>
            <person name="Aylward J."/>
        </authorList>
    </citation>
    <scope>NUCLEOTIDE SEQUENCE [LARGE SCALE GENOMIC DNA]</scope>
    <source>
        <strain evidence="1">CMW44962</strain>
    </source>
</reference>
<dbReference type="OrthoDB" id="10400729at2759"/>
<proteinExistence type="predicted"/>
<accession>A0A9W7W4H6</accession>
<comment type="caution">
    <text evidence="1">The sequence shown here is derived from an EMBL/GenBank/DDBJ whole genome shotgun (WGS) entry which is preliminary data.</text>
</comment>
<dbReference type="EMBL" id="RIBY02000824">
    <property type="protein sequence ID" value="KAH9836870.1"/>
    <property type="molecule type" value="Genomic_DNA"/>
</dbReference>
<gene>
    <name evidence="1" type="ORF">Tdes44962_MAKER08437</name>
</gene>
<evidence type="ECO:0000313" key="1">
    <source>
        <dbReference type="EMBL" id="KAH9836870.1"/>
    </source>
</evidence>
<feature type="non-terminal residue" evidence="1">
    <location>
        <position position="1"/>
    </location>
</feature>
<protein>
    <submittedName>
        <fullName evidence="1">Uncharacterized protein</fullName>
    </submittedName>
</protein>
<dbReference type="AlphaFoldDB" id="A0A9W7W4H6"/>
<name>A0A9W7W4H6_9PEZI</name>